<organism evidence="1 2">
    <name type="scientific">Lautropia mirabilis ATCC 51599</name>
    <dbReference type="NCBI Taxonomy" id="887898"/>
    <lineage>
        <taxon>Bacteria</taxon>
        <taxon>Pseudomonadati</taxon>
        <taxon>Pseudomonadota</taxon>
        <taxon>Betaproteobacteria</taxon>
        <taxon>Burkholderiales</taxon>
        <taxon>Burkholderiaceae</taxon>
        <taxon>Lautropia</taxon>
    </lineage>
</organism>
<reference evidence="1 2" key="1">
    <citation type="submission" date="2010-12" db="EMBL/GenBank/DDBJ databases">
        <authorList>
            <person name="Muzny D."/>
            <person name="Qin X."/>
            <person name="Deng J."/>
            <person name="Jiang H."/>
            <person name="Liu Y."/>
            <person name="Qu J."/>
            <person name="Song X.-Z."/>
            <person name="Zhang L."/>
            <person name="Thornton R."/>
            <person name="Coyle M."/>
            <person name="Francisco L."/>
            <person name="Jackson L."/>
            <person name="Javaid M."/>
            <person name="Korchina V."/>
            <person name="Kovar C."/>
            <person name="Mata R."/>
            <person name="Mathew T."/>
            <person name="Ngo R."/>
            <person name="Nguyen L."/>
            <person name="Nguyen N."/>
            <person name="Okwuonu G."/>
            <person name="Ongeri F."/>
            <person name="Pham C."/>
            <person name="Simmons D."/>
            <person name="Wilczek-Boney K."/>
            <person name="Hale W."/>
            <person name="Jakkamsetti A."/>
            <person name="Pham P."/>
            <person name="Ruth R."/>
            <person name="San Lucas F."/>
            <person name="Warren J."/>
            <person name="Zhang J."/>
            <person name="Zhao Z."/>
            <person name="Zhou C."/>
            <person name="Zhu D."/>
            <person name="Lee S."/>
            <person name="Bess C."/>
            <person name="Blankenburg K."/>
            <person name="Forbes L."/>
            <person name="Fu Q."/>
            <person name="Gubbala S."/>
            <person name="Hirani K."/>
            <person name="Jayaseelan J.C."/>
            <person name="Lara F."/>
            <person name="Munidasa M."/>
            <person name="Palculict T."/>
            <person name="Patil S."/>
            <person name="Pu L.-L."/>
            <person name="Saada N."/>
            <person name="Tang L."/>
            <person name="Weissenberger G."/>
            <person name="Zhu Y."/>
            <person name="Hemphill L."/>
            <person name="Shang Y."/>
            <person name="Youmans B."/>
            <person name="Ayvaz T."/>
            <person name="Ross M."/>
            <person name="Santibanez J."/>
            <person name="Aqrawi P."/>
            <person name="Gross S."/>
            <person name="Joshi V."/>
            <person name="Fowler G."/>
            <person name="Nazareth L."/>
            <person name="Reid J."/>
            <person name="Worley K."/>
            <person name="Petrosino J."/>
            <person name="Highlander S."/>
            <person name="Gibbs R."/>
        </authorList>
    </citation>
    <scope>NUCLEOTIDE SEQUENCE [LARGE SCALE GENOMIC DNA]</scope>
    <source>
        <strain evidence="1 2">ATCC 51599</strain>
    </source>
</reference>
<dbReference type="RefSeq" id="WP_005672827.1">
    <property type="nucleotide sequence ID" value="NZ_CP146288.1"/>
</dbReference>
<dbReference type="HOGENOM" id="CLU_1935393_0_0_4"/>
<sequence length="130" mass="14890">MKRVWKKHDDVIPDMLKGISNDCIAWKLVHPDGRDLVLVISGCQLLQGGLGDAFFESTDAERDFSWLIHTQLNATELRLLIEQSLRFPLFRLRHPLISFEKAWLSSLLAHDPGCRIYARYEGDDVLVISS</sequence>
<keyword evidence="2" id="KW-1185">Reference proteome</keyword>
<accession>E7RVI7</accession>
<dbReference type="Proteomes" id="UP000011021">
    <property type="component" value="Unassembled WGS sequence"/>
</dbReference>
<evidence type="ECO:0000313" key="1">
    <source>
        <dbReference type="EMBL" id="EFV95791.1"/>
    </source>
</evidence>
<dbReference type="EMBL" id="AEQP01000002">
    <property type="protein sequence ID" value="EFV95791.1"/>
    <property type="molecule type" value="Genomic_DNA"/>
</dbReference>
<comment type="caution">
    <text evidence="1">The sequence shown here is derived from an EMBL/GenBank/DDBJ whole genome shotgun (WGS) entry which is preliminary data.</text>
</comment>
<dbReference type="AlphaFoldDB" id="E7RVI7"/>
<proteinExistence type="predicted"/>
<protein>
    <submittedName>
        <fullName evidence="1">Uncharacterized protein</fullName>
    </submittedName>
</protein>
<evidence type="ECO:0000313" key="2">
    <source>
        <dbReference type="Proteomes" id="UP000011021"/>
    </source>
</evidence>
<gene>
    <name evidence="1" type="ORF">HMPREF0551_0699</name>
</gene>
<name>E7RVI7_9BURK</name>